<dbReference type="SMART" id="SM00345">
    <property type="entry name" value="HTH_GNTR"/>
    <property type="match status" value="1"/>
</dbReference>
<dbReference type="Pfam" id="PF07702">
    <property type="entry name" value="UTRA"/>
    <property type="match status" value="1"/>
</dbReference>
<dbReference type="InterPro" id="IPR000524">
    <property type="entry name" value="Tscrpt_reg_HTH_GntR"/>
</dbReference>
<dbReference type="SUPFAM" id="SSF64288">
    <property type="entry name" value="Chorismate lyase-like"/>
    <property type="match status" value="1"/>
</dbReference>
<dbReference type="GO" id="GO:0003677">
    <property type="term" value="F:DNA binding"/>
    <property type="evidence" value="ECO:0007669"/>
    <property type="project" value="UniProtKB-KW"/>
</dbReference>
<dbReference type="PANTHER" id="PTHR44846">
    <property type="entry name" value="MANNOSYL-D-GLYCERATE TRANSPORT/METABOLISM SYSTEM REPRESSOR MNGR-RELATED"/>
    <property type="match status" value="1"/>
</dbReference>
<dbReference type="Gene3D" id="1.10.10.10">
    <property type="entry name" value="Winged helix-like DNA-binding domain superfamily/Winged helix DNA-binding domain"/>
    <property type="match status" value="1"/>
</dbReference>
<dbReference type="RefSeq" id="WP_100001418.1">
    <property type="nucleotide sequence ID" value="NZ_CP017940.1"/>
</dbReference>
<evidence type="ECO:0000259" key="4">
    <source>
        <dbReference type="PROSITE" id="PS50949"/>
    </source>
</evidence>
<dbReference type="EMBL" id="MZMT01000049">
    <property type="protein sequence ID" value="PIO43131.1"/>
    <property type="molecule type" value="Genomic_DNA"/>
</dbReference>
<evidence type="ECO:0000256" key="1">
    <source>
        <dbReference type="ARBA" id="ARBA00023015"/>
    </source>
</evidence>
<gene>
    <name evidence="5" type="ORF">B5P45_21535</name>
</gene>
<accession>A0A2N9VUG3</accession>
<proteinExistence type="predicted"/>
<dbReference type="InterPro" id="IPR028978">
    <property type="entry name" value="Chorismate_lyase_/UTRA_dom_sf"/>
</dbReference>
<dbReference type="InterPro" id="IPR036388">
    <property type="entry name" value="WH-like_DNA-bd_sf"/>
</dbReference>
<dbReference type="InterPro" id="IPR050679">
    <property type="entry name" value="Bact_HTH_transcr_reg"/>
</dbReference>
<evidence type="ECO:0000313" key="5">
    <source>
        <dbReference type="EMBL" id="PIO43131.1"/>
    </source>
</evidence>
<dbReference type="SMART" id="SM00866">
    <property type="entry name" value="UTRA"/>
    <property type="match status" value="1"/>
</dbReference>
<keyword evidence="2" id="KW-0238">DNA-binding</keyword>
<dbReference type="OrthoDB" id="9808698at2"/>
<sequence length="218" mass="24668">MARRIAERVWAPGALIPGEEVLAVEFSCARATVNRALQELARGGVLVRKRKAGTRVALHPMREARFVIPIVRQEIENKGGIYQFRLLSNKVEKAPVTVTKRLGLTKAKEMLHVRCLHLSDGKPYQYEDRWVNLDAVPSIRHETFETISPNEWLVTHSPFSQAEIVFHADLAGGEEAEILGVNEKDSVFVIERLTFVLQKPITFVRMSHPGSHRMVTQL</sequence>
<keyword evidence="1" id="KW-0805">Transcription regulation</keyword>
<dbReference type="InterPro" id="IPR011663">
    <property type="entry name" value="UTRA"/>
</dbReference>
<dbReference type="PANTHER" id="PTHR44846:SF16">
    <property type="entry name" value="TRANSCRIPTIONAL REGULATOR PHNF-RELATED"/>
    <property type="match status" value="1"/>
</dbReference>
<dbReference type="Gene3D" id="3.40.1410.10">
    <property type="entry name" value="Chorismate lyase-like"/>
    <property type="match status" value="1"/>
</dbReference>
<keyword evidence="3" id="KW-0804">Transcription</keyword>
<organism evidence="5 6">
    <name type="scientific">Phyllobacterium zundukense</name>
    <dbReference type="NCBI Taxonomy" id="1867719"/>
    <lineage>
        <taxon>Bacteria</taxon>
        <taxon>Pseudomonadati</taxon>
        <taxon>Pseudomonadota</taxon>
        <taxon>Alphaproteobacteria</taxon>
        <taxon>Hyphomicrobiales</taxon>
        <taxon>Phyllobacteriaceae</taxon>
        <taxon>Phyllobacterium</taxon>
    </lineage>
</organism>
<dbReference type="PROSITE" id="PS50949">
    <property type="entry name" value="HTH_GNTR"/>
    <property type="match status" value="1"/>
</dbReference>
<evidence type="ECO:0000256" key="2">
    <source>
        <dbReference type="ARBA" id="ARBA00023125"/>
    </source>
</evidence>
<comment type="caution">
    <text evidence="5">The sequence shown here is derived from an EMBL/GenBank/DDBJ whole genome shotgun (WGS) entry which is preliminary data.</text>
</comment>
<dbReference type="KEGG" id="pht:BLM14_16560"/>
<reference evidence="6" key="1">
    <citation type="journal article" date="2017" name="Int J Environ Stud">
        <title>Does the Miocene-Pliocene relict legume Oxytropis triphylla form nitrogen-fixing nodules with a combination of bacterial strains?</title>
        <authorList>
            <person name="Safronova V."/>
            <person name="Belimov A."/>
            <person name="Sazanova A."/>
            <person name="Kuznetsova I."/>
            <person name="Popova J."/>
            <person name="Andronov E."/>
            <person name="Verkhozina A."/>
            <person name="Tikhonovich I."/>
        </authorList>
    </citation>
    <scope>NUCLEOTIDE SEQUENCE [LARGE SCALE GENOMIC DNA]</scope>
    <source>
        <strain evidence="6">Tri-38</strain>
    </source>
</reference>
<evidence type="ECO:0000256" key="3">
    <source>
        <dbReference type="ARBA" id="ARBA00023163"/>
    </source>
</evidence>
<feature type="domain" description="HTH gntR-type" evidence="4">
    <location>
        <begin position="1"/>
        <end position="59"/>
    </location>
</feature>
<dbReference type="SUPFAM" id="SSF46785">
    <property type="entry name" value="Winged helix' DNA-binding domain"/>
    <property type="match status" value="1"/>
</dbReference>
<dbReference type="Proteomes" id="UP000232163">
    <property type="component" value="Unassembled WGS sequence"/>
</dbReference>
<dbReference type="GO" id="GO:0003700">
    <property type="term" value="F:DNA-binding transcription factor activity"/>
    <property type="evidence" value="ECO:0007669"/>
    <property type="project" value="InterPro"/>
</dbReference>
<keyword evidence="6" id="KW-1185">Reference proteome</keyword>
<dbReference type="InterPro" id="IPR036390">
    <property type="entry name" value="WH_DNA-bd_sf"/>
</dbReference>
<dbReference type="Pfam" id="PF00392">
    <property type="entry name" value="GntR"/>
    <property type="match status" value="1"/>
</dbReference>
<protein>
    <submittedName>
        <fullName evidence="5">GntR family transcriptional regulator</fullName>
    </submittedName>
</protein>
<name>A0A2N9VUG3_9HYPH</name>
<dbReference type="AlphaFoldDB" id="A0A2N9VUG3"/>
<dbReference type="PRINTS" id="PR00035">
    <property type="entry name" value="HTHGNTR"/>
</dbReference>
<evidence type="ECO:0000313" key="6">
    <source>
        <dbReference type="Proteomes" id="UP000232163"/>
    </source>
</evidence>